<evidence type="ECO:0000313" key="2">
    <source>
        <dbReference type="EMBL" id="OHS94560.1"/>
    </source>
</evidence>
<dbReference type="Proteomes" id="UP000179807">
    <property type="component" value="Unassembled WGS sequence"/>
</dbReference>
<dbReference type="GeneID" id="94847232"/>
<dbReference type="AlphaFoldDB" id="A0A1J4J5M8"/>
<keyword evidence="1" id="KW-0812">Transmembrane</keyword>
<gene>
    <name evidence="2" type="ORF">TRFO_39250</name>
</gene>
<sequence length="425" mass="48765">MDSDGMDSIEVESEYFMQSKQMSDSISEKKNITILSLYFLITLLYFGLALFSPQFHVHDESVIPISESDLSTPISFFYSVHDINNKNINFNQWASVQWNTKKEQPAKVKLYIKQYINTTNHKYSNNFTNKYNNSLYDGDTQIFELKFTNKSNNSILTPIFQYHSNDADSLSMHYDILVKDENIKKLIFISEYNNPAALTFQKTLQFFLSLSILISLISNLINSHFGIDQFAVMSCVVIGTLGFVSTFPLGIFSKRFEIITPYIFSIFKLLFHILSVIKFSSNVIQYHEIIVWISVVFSLVFSTINEMSFISNHSFDQANNFENLPDTVKSSNLSLVKEISSFLPVIVILSMIFKTIKSFKSNIIMNVGQFMIISLTPASITLLSHHVSTYFDFMSNKGAFDILHITSYIFSGIMFIILQTYIAIK</sequence>
<accession>A0A1J4J5M8</accession>
<feature type="transmembrane region" description="Helical" evidence="1">
    <location>
        <begin position="363"/>
        <end position="382"/>
    </location>
</feature>
<dbReference type="EMBL" id="MLAK01001308">
    <property type="protein sequence ID" value="OHS94560.1"/>
    <property type="molecule type" value="Genomic_DNA"/>
</dbReference>
<keyword evidence="3" id="KW-1185">Reference proteome</keyword>
<feature type="transmembrane region" description="Helical" evidence="1">
    <location>
        <begin position="258"/>
        <end position="277"/>
    </location>
</feature>
<feature type="transmembrane region" description="Helical" evidence="1">
    <location>
        <begin position="289"/>
        <end position="310"/>
    </location>
</feature>
<evidence type="ECO:0000256" key="1">
    <source>
        <dbReference type="SAM" id="Phobius"/>
    </source>
</evidence>
<feature type="transmembrane region" description="Helical" evidence="1">
    <location>
        <begin position="203"/>
        <end position="221"/>
    </location>
</feature>
<dbReference type="VEuPathDB" id="TrichDB:TRFO_39250"/>
<keyword evidence="1" id="KW-0472">Membrane</keyword>
<organism evidence="2 3">
    <name type="scientific">Tritrichomonas foetus</name>
    <dbReference type="NCBI Taxonomy" id="1144522"/>
    <lineage>
        <taxon>Eukaryota</taxon>
        <taxon>Metamonada</taxon>
        <taxon>Parabasalia</taxon>
        <taxon>Tritrichomonadida</taxon>
        <taxon>Tritrichomonadidae</taxon>
        <taxon>Tritrichomonas</taxon>
    </lineage>
</organism>
<keyword evidence="1" id="KW-1133">Transmembrane helix</keyword>
<reference evidence="2" key="1">
    <citation type="submission" date="2016-10" db="EMBL/GenBank/DDBJ databases">
        <authorList>
            <person name="Benchimol M."/>
            <person name="Almeida L.G."/>
            <person name="Vasconcelos A.T."/>
            <person name="Perreira-Neves A."/>
            <person name="Rosa I.A."/>
            <person name="Tasca T."/>
            <person name="Bogo M.R."/>
            <person name="de Souza W."/>
        </authorList>
    </citation>
    <scope>NUCLEOTIDE SEQUENCE [LARGE SCALE GENOMIC DNA]</scope>
    <source>
        <strain evidence="2">K</strain>
    </source>
</reference>
<evidence type="ECO:0000313" key="3">
    <source>
        <dbReference type="Proteomes" id="UP000179807"/>
    </source>
</evidence>
<name>A0A1J4J5M8_9EUKA</name>
<feature type="transmembrane region" description="Helical" evidence="1">
    <location>
        <begin position="32"/>
        <end position="51"/>
    </location>
</feature>
<proteinExistence type="predicted"/>
<feature type="transmembrane region" description="Helical" evidence="1">
    <location>
        <begin position="230"/>
        <end position="252"/>
    </location>
</feature>
<comment type="caution">
    <text evidence="2">The sequence shown here is derived from an EMBL/GenBank/DDBJ whole genome shotgun (WGS) entry which is preliminary data.</text>
</comment>
<feature type="transmembrane region" description="Helical" evidence="1">
    <location>
        <begin position="402"/>
        <end position="424"/>
    </location>
</feature>
<protein>
    <submittedName>
        <fullName evidence="2">Uncharacterized protein</fullName>
    </submittedName>
</protein>
<dbReference type="RefSeq" id="XP_068347697.1">
    <property type="nucleotide sequence ID" value="XM_068512528.1"/>
</dbReference>
<feature type="transmembrane region" description="Helical" evidence="1">
    <location>
        <begin position="339"/>
        <end position="356"/>
    </location>
</feature>